<sequence>MHVQNILRSGARSLLALSATCLLLATPAMAEEYVSVTKDNVNVRTAPNTQSQVYMELFAGYPLKVLKKDGEWLQISDFEGDTGWIHQSLVGKNNTVIINASKSVNMRAEPNTNSAVVADVERGVIMTKLEENGKWVKLKHSSGTIGWIYKPLLWP</sequence>
<dbReference type="PANTHER" id="PTHR34408">
    <property type="entry name" value="FAMILY PROTEIN, PUTATIVE-RELATED"/>
    <property type="match status" value="1"/>
</dbReference>
<evidence type="ECO:0000256" key="1">
    <source>
        <dbReference type="SAM" id="SignalP"/>
    </source>
</evidence>
<dbReference type="PROSITE" id="PS51781">
    <property type="entry name" value="SH3B"/>
    <property type="match status" value="1"/>
</dbReference>
<dbReference type="STRING" id="1121416.SAMN02745220_01045"/>
<dbReference type="PANTHER" id="PTHR34408:SF1">
    <property type="entry name" value="GLYCOSYL HYDROLASE FAMILY 19 DOMAIN-CONTAINING PROTEIN HI_1415"/>
    <property type="match status" value="1"/>
</dbReference>
<dbReference type="InterPro" id="IPR052354">
    <property type="entry name" value="Cell_Wall_Dynamics_Protein"/>
</dbReference>
<protein>
    <submittedName>
        <fullName evidence="3">SH3-like domain-containing protein</fullName>
    </submittedName>
</protein>
<evidence type="ECO:0000313" key="3">
    <source>
        <dbReference type="EMBL" id="SHO45332.1"/>
    </source>
</evidence>
<dbReference type="EMBL" id="FRFE01000004">
    <property type="protein sequence ID" value="SHO45332.1"/>
    <property type="molecule type" value="Genomic_DNA"/>
</dbReference>
<keyword evidence="1" id="KW-0732">Signal</keyword>
<dbReference type="AlphaFoldDB" id="A0A1M7Y179"/>
<dbReference type="RefSeq" id="WP_073612395.1">
    <property type="nucleotide sequence ID" value="NZ_FRFE01000004.1"/>
</dbReference>
<dbReference type="InterPro" id="IPR003646">
    <property type="entry name" value="SH3-like_bac-type"/>
</dbReference>
<dbReference type="Pfam" id="PF06347">
    <property type="entry name" value="SH3_4"/>
    <property type="match status" value="2"/>
</dbReference>
<organism evidence="3 4">
    <name type="scientific">Desulfopila aestuarii DSM 18488</name>
    <dbReference type="NCBI Taxonomy" id="1121416"/>
    <lineage>
        <taxon>Bacteria</taxon>
        <taxon>Pseudomonadati</taxon>
        <taxon>Thermodesulfobacteriota</taxon>
        <taxon>Desulfobulbia</taxon>
        <taxon>Desulfobulbales</taxon>
        <taxon>Desulfocapsaceae</taxon>
        <taxon>Desulfopila</taxon>
    </lineage>
</organism>
<dbReference type="Proteomes" id="UP000184603">
    <property type="component" value="Unassembled WGS sequence"/>
</dbReference>
<dbReference type="Gene3D" id="2.30.30.40">
    <property type="entry name" value="SH3 Domains"/>
    <property type="match status" value="2"/>
</dbReference>
<feature type="domain" description="SH3b" evidence="2">
    <location>
        <begin position="91"/>
        <end position="155"/>
    </location>
</feature>
<gene>
    <name evidence="3" type="ORF">SAMN02745220_01045</name>
</gene>
<proteinExistence type="predicted"/>
<feature type="signal peptide" evidence="1">
    <location>
        <begin position="1"/>
        <end position="30"/>
    </location>
</feature>
<feature type="chain" id="PRO_5013156126" evidence="1">
    <location>
        <begin position="31"/>
        <end position="155"/>
    </location>
</feature>
<name>A0A1M7Y179_9BACT</name>
<dbReference type="InterPro" id="IPR010466">
    <property type="entry name" value="DUF1058"/>
</dbReference>
<reference evidence="3 4" key="1">
    <citation type="submission" date="2016-12" db="EMBL/GenBank/DDBJ databases">
        <authorList>
            <person name="Song W.-J."/>
            <person name="Kurnit D.M."/>
        </authorList>
    </citation>
    <scope>NUCLEOTIDE SEQUENCE [LARGE SCALE GENOMIC DNA]</scope>
    <source>
        <strain evidence="3 4">DSM 18488</strain>
    </source>
</reference>
<evidence type="ECO:0000313" key="4">
    <source>
        <dbReference type="Proteomes" id="UP000184603"/>
    </source>
</evidence>
<keyword evidence="4" id="KW-1185">Reference proteome</keyword>
<evidence type="ECO:0000259" key="2">
    <source>
        <dbReference type="PROSITE" id="PS51781"/>
    </source>
</evidence>
<dbReference type="OrthoDB" id="5297720at2"/>
<dbReference type="SMART" id="SM00287">
    <property type="entry name" value="SH3b"/>
    <property type="match status" value="2"/>
</dbReference>
<accession>A0A1M7Y179</accession>